<evidence type="ECO:0000256" key="12">
    <source>
        <dbReference type="RuleBase" id="RU367039"/>
    </source>
</evidence>
<evidence type="ECO:0000256" key="4">
    <source>
        <dbReference type="ARBA" id="ARBA00011919"/>
    </source>
</evidence>
<evidence type="ECO:0000256" key="9">
    <source>
        <dbReference type="ARBA" id="ARBA00023004"/>
    </source>
</evidence>
<dbReference type="SUPFAM" id="SSF109604">
    <property type="entry name" value="HD-domain/PDEase-like"/>
    <property type="match status" value="1"/>
</dbReference>
<evidence type="ECO:0000256" key="2">
    <source>
        <dbReference type="ARBA" id="ARBA00005167"/>
    </source>
</evidence>
<organism evidence="13 14">
    <name type="scientific">Molorchus minor</name>
    <dbReference type="NCBI Taxonomy" id="1323400"/>
    <lineage>
        <taxon>Eukaryota</taxon>
        <taxon>Metazoa</taxon>
        <taxon>Ecdysozoa</taxon>
        <taxon>Arthropoda</taxon>
        <taxon>Hexapoda</taxon>
        <taxon>Insecta</taxon>
        <taxon>Pterygota</taxon>
        <taxon>Neoptera</taxon>
        <taxon>Endopterygota</taxon>
        <taxon>Coleoptera</taxon>
        <taxon>Polyphaga</taxon>
        <taxon>Cucujiformia</taxon>
        <taxon>Chrysomeloidea</taxon>
        <taxon>Cerambycidae</taxon>
        <taxon>Lamiinae</taxon>
        <taxon>Monochamini</taxon>
        <taxon>Molorchus</taxon>
    </lineage>
</organism>
<comment type="similarity">
    <text evidence="3 12">Belongs to the myo-inositol oxygenase family.</text>
</comment>
<comment type="pathway">
    <text evidence="2 12">Polyol metabolism; myo-inositol degradation into D-glucuronate; D-glucuronate from myo-inositol: step 1/1.</text>
</comment>
<accession>A0ABQ9IW78</accession>
<keyword evidence="14" id="KW-1185">Reference proteome</keyword>
<evidence type="ECO:0000256" key="3">
    <source>
        <dbReference type="ARBA" id="ARBA00005286"/>
    </source>
</evidence>
<keyword evidence="6 12" id="KW-0963">Cytoplasm</keyword>
<dbReference type="Pfam" id="PF05153">
    <property type="entry name" value="MIOX"/>
    <property type="match status" value="1"/>
</dbReference>
<comment type="catalytic activity">
    <reaction evidence="11 12">
        <text>myo-inositol + O2 = D-glucuronate + H2O + H(+)</text>
        <dbReference type="Rhea" id="RHEA:23696"/>
        <dbReference type="ChEBI" id="CHEBI:15377"/>
        <dbReference type="ChEBI" id="CHEBI:15378"/>
        <dbReference type="ChEBI" id="CHEBI:15379"/>
        <dbReference type="ChEBI" id="CHEBI:17268"/>
        <dbReference type="ChEBI" id="CHEBI:58720"/>
        <dbReference type="EC" id="1.13.99.1"/>
    </reaction>
</comment>
<evidence type="ECO:0000256" key="10">
    <source>
        <dbReference type="ARBA" id="ARBA00029668"/>
    </source>
</evidence>
<evidence type="ECO:0000313" key="13">
    <source>
        <dbReference type="EMBL" id="KAJ8967679.1"/>
    </source>
</evidence>
<dbReference type="EC" id="1.13.99.1" evidence="4 12"/>
<dbReference type="InterPro" id="IPR007828">
    <property type="entry name" value="Inositol_oxygenase"/>
</dbReference>
<evidence type="ECO:0000256" key="1">
    <source>
        <dbReference type="ARBA" id="ARBA00004496"/>
    </source>
</evidence>
<gene>
    <name evidence="13" type="ORF">NQ317_006441</name>
</gene>
<keyword evidence="7 12" id="KW-0479">Metal-binding</keyword>
<evidence type="ECO:0000256" key="6">
    <source>
        <dbReference type="ARBA" id="ARBA00022490"/>
    </source>
</evidence>
<evidence type="ECO:0000256" key="7">
    <source>
        <dbReference type="ARBA" id="ARBA00022723"/>
    </source>
</evidence>
<proteinExistence type="inferred from homology"/>
<evidence type="ECO:0000313" key="14">
    <source>
        <dbReference type="Proteomes" id="UP001162164"/>
    </source>
</evidence>
<evidence type="ECO:0000256" key="11">
    <source>
        <dbReference type="ARBA" id="ARBA00048271"/>
    </source>
</evidence>
<evidence type="ECO:0000256" key="8">
    <source>
        <dbReference type="ARBA" id="ARBA00023002"/>
    </source>
</evidence>
<dbReference type="EMBL" id="JAPWTJ010002156">
    <property type="protein sequence ID" value="KAJ8967679.1"/>
    <property type="molecule type" value="Genomic_DNA"/>
</dbReference>
<comment type="cofactor">
    <cofactor evidence="12">
        <name>Fe cation</name>
        <dbReference type="ChEBI" id="CHEBI:24875"/>
    </cofactor>
    <text evidence="12">Binds 2 iron ions per subunit.</text>
</comment>
<comment type="subcellular location">
    <subcellularLocation>
        <location evidence="1 12">Cytoplasm</location>
    </subcellularLocation>
</comment>
<keyword evidence="8 12" id="KW-0560">Oxidoreductase</keyword>
<protein>
    <recommendedName>
        <fullName evidence="5 12">Inositol oxygenase</fullName>
        <ecNumber evidence="4 12">1.13.99.1</ecNumber>
    </recommendedName>
    <alternativeName>
        <fullName evidence="10 12">Myo-inositol oxygenase</fullName>
    </alternativeName>
</protein>
<dbReference type="PANTHER" id="PTHR12588">
    <property type="entry name" value="MYOINOSITOL OXYGENASE"/>
    <property type="match status" value="1"/>
</dbReference>
<reference evidence="13" key="1">
    <citation type="journal article" date="2023" name="Insect Mol. Biol.">
        <title>Genome sequencing provides insights into the evolution of gene families encoding plant cell wall-degrading enzymes in longhorned beetles.</title>
        <authorList>
            <person name="Shin N.R."/>
            <person name="Okamura Y."/>
            <person name="Kirsch R."/>
            <person name="Pauchet Y."/>
        </authorList>
    </citation>
    <scope>NUCLEOTIDE SEQUENCE</scope>
    <source>
        <strain evidence="13">MMC_N1</strain>
    </source>
</reference>
<name>A0ABQ9IW78_9CUCU</name>
<comment type="caution">
    <text evidence="13">The sequence shown here is derived from an EMBL/GenBank/DDBJ whole genome shotgun (WGS) entry which is preliminary data.</text>
</comment>
<keyword evidence="9 12" id="KW-0408">Iron</keyword>
<dbReference type="PANTHER" id="PTHR12588:SF0">
    <property type="entry name" value="INOSITOL OXYGENASE"/>
    <property type="match status" value="1"/>
</dbReference>
<dbReference type="Proteomes" id="UP001162164">
    <property type="component" value="Unassembled WGS sequence"/>
</dbReference>
<sequence>MDFALAFLLLHYRPIIHYHYVLQIQSRNTKYGIYKPNCGLDNLIMSWGHDEYLYRIFILKKEKLAEDQPVPVQIKPKRPFLKKGSGLIRYKLGPNVMKKTAMARKRENIKMGNRKIYGYLSKHPSAKLYKRSYSLNIRHALVVIPSKEAEKIIVEHQKQSQTFSKPPSMLKMGALGSLPTLSPYG</sequence>
<evidence type="ECO:0000256" key="5">
    <source>
        <dbReference type="ARBA" id="ARBA00019269"/>
    </source>
</evidence>